<dbReference type="InterPro" id="IPR010099">
    <property type="entry name" value="SDR39U1"/>
</dbReference>
<sequence>MNNPTVAVAGSSGLVGSALVSALRADGGRVLRIVRRPAAQPGELQWDPDAGEIDVAALVGVDAVVNLCGVGIGDRRWSGSFKQHLRDSRITPTEVLATATGEAGVPVLVNASAVGIYGDTGNRPVDETAPPGLGFLARLVGDWEAATAPARAAGTRVVLARTGLVLARSGGLMSRLRPLFSFGLGSRLGSGRQYMPWISLEDEVRALRFAMTEPTIRGPVNLSGPAPVTNAEFTAALGRALNRPAPLILPGFAARAVVGEFADEGLLTGQRAIPTVLERSGFRFQHNTIGEALAYATARPTPL</sequence>
<accession>A0ABM9LCS3</accession>
<evidence type="ECO:0000313" key="4">
    <source>
        <dbReference type="EMBL" id="CAJ1496820.1"/>
    </source>
</evidence>
<keyword evidence="5" id="KW-1185">Reference proteome</keyword>
<dbReference type="PANTHER" id="PTHR11092">
    <property type="entry name" value="SUGAR NUCLEOTIDE EPIMERASE RELATED"/>
    <property type="match status" value="1"/>
</dbReference>
<dbReference type="RefSeq" id="WP_308476494.1">
    <property type="nucleotide sequence ID" value="NZ_OY726394.1"/>
</dbReference>
<dbReference type="InterPro" id="IPR001509">
    <property type="entry name" value="Epimerase_deHydtase"/>
</dbReference>
<evidence type="ECO:0000256" key="1">
    <source>
        <dbReference type="ARBA" id="ARBA00009353"/>
    </source>
</evidence>
<comment type="similarity">
    <text evidence="1">Belongs to the NAD(P)-dependent epimerase/dehydratase family. SDR39U1 subfamily.</text>
</comment>
<name>A0ABM9LCS3_9MYCO</name>
<dbReference type="PANTHER" id="PTHR11092:SF0">
    <property type="entry name" value="EPIMERASE FAMILY PROTEIN SDR39U1"/>
    <property type="match status" value="1"/>
</dbReference>
<evidence type="ECO:0000313" key="5">
    <source>
        <dbReference type="Proteomes" id="UP001190336"/>
    </source>
</evidence>
<feature type="domain" description="DUF1731" evidence="3">
    <location>
        <begin position="249"/>
        <end position="294"/>
    </location>
</feature>
<gene>
    <name evidence="4" type="ORF">MU0083_001517</name>
</gene>
<dbReference type="NCBIfam" id="TIGR01777">
    <property type="entry name" value="yfcH"/>
    <property type="match status" value="1"/>
</dbReference>
<protein>
    <submittedName>
        <fullName evidence="4">TIGR01777 family oxidoreductase</fullName>
    </submittedName>
</protein>
<proteinExistence type="inferred from homology"/>
<organism evidence="4 5">
    <name type="scientific">[Mycobacterium] kokjensenii</name>
    <dbReference type="NCBI Taxonomy" id="3064287"/>
    <lineage>
        <taxon>Bacteria</taxon>
        <taxon>Bacillati</taxon>
        <taxon>Actinomycetota</taxon>
        <taxon>Actinomycetes</taxon>
        <taxon>Mycobacteriales</taxon>
        <taxon>Mycobacteriaceae</taxon>
        <taxon>Mycolicibacter</taxon>
    </lineage>
</organism>
<feature type="domain" description="NAD-dependent epimerase/dehydratase" evidence="2">
    <location>
        <begin position="6"/>
        <end position="214"/>
    </location>
</feature>
<dbReference type="Pfam" id="PF08338">
    <property type="entry name" value="DUF1731"/>
    <property type="match status" value="1"/>
</dbReference>
<dbReference type="Proteomes" id="UP001190336">
    <property type="component" value="Chromosome"/>
</dbReference>
<dbReference type="InterPro" id="IPR036291">
    <property type="entry name" value="NAD(P)-bd_dom_sf"/>
</dbReference>
<dbReference type="EMBL" id="OY726394">
    <property type="protein sequence ID" value="CAJ1496820.1"/>
    <property type="molecule type" value="Genomic_DNA"/>
</dbReference>
<dbReference type="SUPFAM" id="SSF51735">
    <property type="entry name" value="NAD(P)-binding Rossmann-fold domains"/>
    <property type="match status" value="1"/>
</dbReference>
<reference evidence="4 5" key="1">
    <citation type="submission" date="2023-08" db="EMBL/GenBank/DDBJ databases">
        <authorList>
            <person name="Folkvardsen B D."/>
            <person name="Norman A."/>
        </authorList>
    </citation>
    <scope>NUCLEOTIDE SEQUENCE [LARGE SCALE GENOMIC DNA]</scope>
    <source>
        <strain evidence="4 5">Mu0083</strain>
    </source>
</reference>
<dbReference type="Gene3D" id="3.40.50.720">
    <property type="entry name" value="NAD(P)-binding Rossmann-like Domain"/>
    <property type="match status" value="1"/>
</dbReference>
<evidence type="ECO:0000259" key="3">
    <source>
        <dbReference type="Pfam" id="PF08338"/>
    </source>
</evidence>
<evidence type="ECO:0000259" key="2">
    <source>
        <dbReference type="Pfam" id="PF01370"/>
    </source>
</evidence>
<dbReference type="Pfam" id="PF01370">
    <property type="entry name" value="Epimerase"/>
    <property type="match status" value="1"/>
</dbReference>
<dbReference type="InterPro" id="IPR013549">
    <property type="entry name" value="DUF1731"/>
</dbReference>